<feature type="compositionally biased region" description="Polar residues" evidence="1">
    <location>
        <begin position="18"/>
        <end position="44"/>
    </location>
</feature>
<evidence type="ECO:0000313" key="3">
    <source>
        <dbReference type="Proteomes" id="UP001054945"/>
    </source>
</evidence>
<dbReference type="Proteomes" id="UP001054945">
    <property type="component" value="Unassembled WGS sequence"/>
</dbReference>
<keyword evidence="3" id="KW-1185">Reference proteome</keyword>
<dbReference type="EMBL" id="BPLR01012307">
    <property type="protein sequence ID" value="GIY52944.1"/>
    <property type="molecule type" value="Genomic_DNA"/>
</dbReference>
<evidence type="ECO:0000313" key="2">
    <source>
        <dbReference type="EMBL" id="GIY52944.1"/>
    </source>
</evidence>
<protein>
    <submittedName>
        <fullName evidence="2">Uncharacterized protein</fullName>
    </submittedName>
</protein>
<dbReference type="AlphaFoldDB" id="A0AAV4U5A9"/>
<accession>A0AAV4U5A9</accession>
<reference evidence="2 3" key="1">
    <citation type="submission" date="2021-06" db="EMBL/GenBank/DDBJ databases">
        <title>Caerostris extrusa draft genome.</title>
        <authorList>
            <person name="Kono N."/>
            <person name="Arakawa K."/>
        </authorList>
    </citation>
    <scope>NUCLEOTIDE SEQUENCE [LARGE SCALE GENOMIC DNA]</scope>
</reference>
<name>A0AAV4U5A9_CAEEX</name>
<feature type="region of interest" description="Disordered" evidence="1">
    <location>
        <begin position="1"/>
        <end position="75"/>
    </location>
</feature>
<evidence type="ECO:0000256" key="1">
    <source>
        <dbReference type="SAM" id="MobiDB-lite"/>
    </source>
</evidence>
<proteinExistence type="predicted"/>
<organism evidence="2 3">
    <name type="scientific">Caerostris extrusa</name>
    <name type="common">Bark spider</name>
    <name type="synonym">Caerostris bankana</name>
    <dbReference type="NCBI Taxonomy" id="172846"/>
    <lineage>
        <taxon>Eukaryota</taxon>
        <taxon>Metazoa</taxon>
        <taxon>Ecdysozoa</taxon>
        <taxon>Arthropoda</taxon>
        <taxon>Chelicerata</taxon>
        <taxon>Arachnida</taxon>
        <taxon>Araneae</taxon>
        <taxon>Araneomorphae</taxon>
        <taxon>Entelegynae</taxon>
        <taxon>Araneoidea</taxon>
        <taxon>Araneidae</taxon>
        <taxon>Caerostris</taxon>
    </lineage>
</organism>
<gene>
    <name evidence="2" type="ORF">CEXT_430151</name>
</gene>
<comment type="caution">
    <text evidence="2">The sequence shown here is derived from an EMBL/GenBank/DDBJ whole genome shotgun (WGS) entry which is preliminary data.</text>
</comment>
<sequence>MAYRGAVAPLKKKKRSSPIKQFRSNTSDPGSLLWQNITGASSRSGRGLKARRTARLPSKLTSEASVPARERTGSLTDARISSHRSIFQNGSMEGGDGTCWWGGGDIRKAHPIIPLPAPRWGPSEWRSRRVH</sequence>